<name>A0A563UHW9_9SPHI</name>
<dbReference type="AlphaFoldDB" id="A0A563UHW9"/>
<evidence type="ECO:0000313" key="1">
    <source>
        <dbReference type="EMBL" id="TWR30967.1"/>
    </source>
</evidence>
<reference evidence="1 2" key="1">
    <citation type="submission" date="2019-07" db="EMBL/GenBank/DDBJ databases">
        <authorList>
            <person name="Kim J."/>
        </authorList>
    </citation>
    <scope>NUCLEOTIDE SEQUENCE [LARGE SCALE GENOMIC DNA]</scope>
    <source>
        <strain evidence="2">dk17</strain>
    </source>
</reference>
<organism evidence="1 2">
    <name type="scientific">Mucilaginibacter pallidiroseus</name>
    <dbReference type="NCBI Taxonomy" id="2599295"/>
    <lineage>
        <taxon>Bacteria</taxon>
        <taxon>Pseudomonadati</taxon>
        <taxon>Bacteroidota</taxon>
        <taxon>Sphingobacteriia</taxon>
        <taxon>Sphingobacteriales</taxon>
        <taxon>Sphingobacteriaceae</taxon>
        <taxon>Mucilaginibacter</taxon>
    </lineage>
</organism>
<protein>
    <submittedName>
        <fullName evidence="1">DUF4269 domain-containing protein</fullName>
    </submittedName>
</protein>
<accession>A0A563UHW9</accession>
<dbReference type="Proteomes" id="UP000320042">
    <property type="component" value="Unassembled WGS sequence"/>
</dbReference>
<proteinExistence type="predicted"/>
<keyword evidence="2" id="KW-1185">Reference proteome</keyword>
<dbReference type="RefSeq" id="WP_146379864.1">
    <property type="nucleotide sequence ID" value="NZ_VOEJ01000001.1"/>
</dbReference>
<dbReference type="Pfam" id="PF14091">
    <property type="entry name" value="DUF4269"/>
    <property type="match status" value="1"/>
</dbReference>
<dbReference type="EMBL" id="VOEJ01000001">
    <property type="protein sequence ID" value="TWR30967.1"/>
    <property type="molecule type" value="Genomic_DNA"/>
</dbReference>
<evidence type="ECO:0000313" key="2">
    <source>
        <dbReference type="Proteomes" id="UP000320042"/>
    </source>
</evidence>
<sequence length="215" mass="23743">MVTSFTGRAQGMAGINGIKYKHSNFYLCSQPTGMPSINFTDISYLKKGSATQHRVYNVLLRSKLLDKLAAYDPILVGTFPLDIQTSNSDIDIICQCKDLKAFAQMISTTFADQDNFSLKTINGFDLPAVIASFITEGIPVEIFAQDLPPTKQNGYLHMLAEHQILSYFGEDFKQKVVALKETGIKTEPAFCQLLGISGNPYIELLNYQLPISGNA</sequence>
<dbReference type="OrthoDB" id="6402248at2"/>
<dbReference type="InterPro" id="IPR025365">
    <property type="entry name" value="DUF4269"/>
</dbReference>
<gene>
    <name evidence="1" type="ORF">FPZ43_00340</name>
</gene>
<comment type="caution">
    <text evidence="1">The sequence shown here is derived from an EMBL/GenBank/DDBJ whole genome shotgun (WGS) entry which is preliminary data.</text>
</comment>